<evidence type="ECO:0000313" key="2">
    <source>
        <dbReference type="Proteomes" id="UP000612808"/>
    </source>
</evidence>
<gene>
    <name evidence="1" type="ORF">Aru02nite_58190</name>
</gene>
<dbReference type="AlphaFoldDB" id="A0A8J3NFI8"/>
<dbReference type="SUPFAM" id="SSF47413">
    <property type="entry name" value="lambda repressor-like DNA-binding domains"/>
    <property type="match status" value="1"/>
</dbReference>
<keyword evidence="2" id="KW-1185">Reference proteome</keyword>
<organism evidence="1 2">
    <name type="scientific">Actinocatenispora rupis</name>
    <dbReference type="NCBI Taxonomy" id="519421"/>
    <lineage>
        <taxon>Bacteria</taxon>
        <taxon>Bacillati</taxon>
        <taxon>Actinomycetota</taxon>
        <taxon>Actinomycetes</taxon>
        <taxon>Micromonosporales</taxon>
        <taxon>Micromonosporaceae</taxon>
        <taxon>Actinocatenispora</taxon>
    </lineage>
</organism>
<dbReference type="EMBL" id="BOMB01000034">
    <property type="protein sequence ID" value="GID14930.1"/>
    <property type="molecule type" value="Genomic_DNA"/>
</dbReference>
<dbReference type="Proteomes" id="UP000612808">
    <property type="component" value="Unassembled WGS sequence"/>
</dbReference>
<accession>A0A8J3NFI8</accession>
<dbReference type="GO" id="GO:0003677">
    <property type="term" value="F:DNA binding"/>
    <property type="evidence" value="ECO:0007669"/>
    <property type="project" value="InterPro"/>
</dbReference>
<name>A0A8J3NFI8_9ACTN</name>
<proteinExistence type="predicted"/>
<dbReference type="InterPro" id="IPR001387">
    <property type="entry name" value="Cro/C1-type_HTH"/>
</dbReference>
<dbReference type="InterPro" id="IPR010982">
    <property type="entry name" value="Lambda_DNA-bd_dom_sf"/>
</dbReference>
<evidence type="ECO:0000313" key="1">
    <source>
        <dbReference type="EMBL" id="GID14930.1"/>
    </source>
</evidence>
<comment type="caution">
    <text evidence="1">The sequence shown here is derived from an EMBL/GenBank/DDBJ whole genome shotgun (WGS) entry which is preliminary data.</text>
</comment>
<dbReference type="RefSeq" id="WP_203662970.1">
    <property type="nucleotide sequence ID" value="NZ_BAAAZM010000012.1"/>
</dbReference>
<dbReference type="CDD" id="cd00093">
    <property type="entry name" value="HTH_XRE"/>
    <property type="match status" value="1"/>
</dbReference>
<sequence>MAANERLRAAMNQAGIGVERLAQAAEVDPKTVYRWLSRGRPPKRPETRRLVAGLLQQDDSWLWPTIGRAPAAAPVDAEIVAAYTYRSDLPTQRWWDLISRASDRIDLLGYTLYFLALQHPELVETLRSKCEDGCRIRAVIADPDSEHVRYRDAEEGTPLTLVVRINTTLSMLDGLFGCPGFELRFQDTPLYNSIFRFDDQMLVTPHLYATTGAKAPLLHLRKVRPGGLFGQFAGHFDSIWQHATPASVDQSRPQDRDSA</sequence>
<protein>
    <submittedName>
        <fullName evidence="1">Transcriptional regulator</fullName>
    </submittedName>
</protein>
<reference evidence="1" key="1">
    <citation type="submission" date="2021-01" db="EMBL/GenBank/DDBJ databases">
        <title>Whole genome shotgun sequence of Actinocatenispora rupis NBRC 107355.</title>
        <authorList>
            <person name="Komaki H."/>
            <person name="Tamura T."/>
        </authorList>
    </citation>
    <scope>NUCLEOTIDE SEQUENCE</scope>
    <source>
        <strain evidence="1">NBRC 107355</strain>
    </source>
</reference>